<protein>
    <submittedName>
        <fullName evidence="1">Unannotated protein</fullName>
    </submittedName>
</protein>
<name>A0A6J7JH50_9ZZZZ</name>
<evidence type="ECO:0000313" key="1">
    <source>
        <dbReference type="EMBL" id="CAB4942675.1"/>
    </source>
</evidence>
<organism evidence="1">
    <name type="scientific">freshwater metagenome</name>
    <dbReference type="NCBI Taxonomy" id="449393"/>
    <lineage>
        <taxon>unclassified sequences</taxon>
        <taxon>metagenomes</taxon>
        <taxon>ecological metagenomes</taxon>
    </lineage>
</organism>
<proteinExistence type="predicted"/>
<accession>A0A6J7JH50</accession>
<reference evidence="1" key="1">
    <citation type="submission" date="2020-05" db="EMBL/GenBank/DDBJ databases">
        <authorList>
            <person name="Chiriac C."/>
            <person name="Salcher M."/>
            <person name="Ghai R."/>
            <person name="Kavagutti S V."/>
        </authorList>
    </citation>
    <scope>NUCLEOTIDE SEQUENCE</scope>
</reference>
<dbReference type="AlphaFoldDB" id="A0A6J7JH50"/>
<gene>
    <name evidence="1" type="ORF">UFOPK3564_03041</name>
</gene>
<sequence length="75" mass="8073">MVWIPATSEPAPGSVMPRQAIFSPFIAGTRYCSFCSWVPRSFSGGLAMSVWTATPMTRPPECDRDISSASTICVA</sequence>
<dbReference type="EMBL" id="CAFBMK010000257">
    <property type="protein sequence ID" value="CAB4942675.1"/>
    <property type="molecule type" value="Genomic_DNA"/>
</dbReference>